<dbReference type="EMBL" id="VDMA02000029">
    <property type="protein sequence ID" value="KAB8177803.1"/>
    <property type="molecule type" value="Genomic_DNA"/>
</dbReference>
<accession>A0A5N6BCR0</accession>
<evidence type="ECO:0000313" key="1">
    <source>
        <dbReference type="EMBL" id="KAB8177803.1"/>
    </source>
</evidence>
<gene>
    <name evidence="1" type="ORF">FH610_037435</name>
</gene>
<comment type="caution">
    <text evidence="1">The sequence shown here is derived from an EMBL/GenBank/DDBJ whole genome shotgun (WGS) entry which is preliminary data.</text>
</comment>
<proteinExistence type="predicted"/>
<keyword evidence="2" id="KW-1185">Reference proteome</keyword>
<dbReference type="InterPro" id="IPR018727">
    <property type="entry name" value="DUF2267"/>
</dbReference>
<evidence type="ECO:0000313" key="2">
    <source>
        <dbReference type="Proteomes" id="UP000313066"/>
    </source>
</evidence>
<dbReference type="AlphaFoldDB" id="A0A5N6BCR0"/>
<dbReference type="Proteomes" id="UP000313066">
    <property type="component" value="Unassembled WGS sequence"/>
</dbReference>
<dbReference type="Pfam" id="PF10025">
    <property type="entry name" value="DUF2267"/>
    <property type="match status" value="1"/>
</dbReference>
<organism evidence="1 2">
    <name type="scientific">Microbispora catharanthi</name>
    <dbReference type="NCBI Taxonomy" id="1712871"/>
    <lineage>
        <taxon>Bacteria</taxon>
        <taxon>Bacillati</taxon>
        <taxon>Actinomycetota</taxon>
        <taxon>Actinomycetes</taxon>
        <taxon>Streptosporangiales</taxon>
        <taxon>Streptosporangiaceae</taxon>
        <taxon>Microbispora</taxon>
    </lineage>
</organism>
<dbReference type="Gene3D" id="1.10.490.110">
    <property type="entry name" value="Uncharacterized conserved protein DUF2267"/>
    <property type="match status" value="1"/>
</dbReference>
<sequence length="150" mass="16395">MSTTHHVHSLDHTVQTTNRWLAALAGAIGTEDREFAHRVLRTWLHAVRDGLPVPAAAHLAAQLPDLLRGIYYNGWDPTAVPIRRDREEFAAHFAATGRIANADVPKLARAVTAVMYEELTPGVVDHALGQLPREVRDLLGGQGLSGTRSQ</sequence>
<reference evidence="1 2" key="1">
    <citation type="submission" date="2019-10" db="EMBL/GenBank/DDBJ databases">
        <title>Nonomuraea sp. nov., isolated from Phyllanthus amarus.</title>
        <authorList>
            <person name="Klykleung N."/>
            <person name="Tanasupawat S."/>
        </authorList>
    </citation>
    <scope>NUCLEOTIDE SEQUENCE [LARGE SCALE GENOMIC DNA]</scope>
    <source>
        <strain evidence="1 2">CR1-09</strain>
    </source>
</reference>
<dbReference type="InterPro" id="IPR038282">
    <property type="entry name" value="DUF2267_sf"/>
</dbReference>
<dbReference type="RefSeq" id="WP_139579965.1">
    <property type="nucleotide sequence ID" value="NZ_VDMA02000029.1"/>
</dbReference>
<protein>
    <submittedName>
        <fullName evidence="1">DUF2267 domain-containing protein</fullName>
    </submittedName>
</protein>
<name>A0A5N6BCR0_9ACTN</name>